<feature type="compositionally biased region" description="Basic and acidic residues" evidence="2">
    <location>
        <begin position="202"/>
        <end position="222"/>
    </location>
</feature>
<reference evidence="4 5" key="1">
    <citation type="submission" date="2024-10" db="EMBL/GenBank/DDBJ databases">
        <title>Updated reference genomes for cyclostephanoid diatoms.</title>
        <authorList>
            <person name="Roberts W.R."/>
            <person name="Alverson A.J."/>
        </authorList>
    </citation>
    <scope>NUCLEOTIDE SEQUENCE [LARGE SCALE GENOMIC DNA]</scope>
    <source>
        <strain evidence="4 5">AJA232-27</strain>
    </source>
</reference>
<dbReference type="InterPro" id="IPR035979">
    <property type="entry name" value="RBD_domain_sf"/>
</dbReference>
<dbReference type="EMBL" id="JALLBG020000196">
    <property type="protein sequence ID" value="KAL3759778.1"/>
    <property type="molecule type" value="Genomic_DNA"/>
</dbReference>
<dbReference type="Pfam" id="PF00076">
    <property type="entry name" value="RRM_1"/>
    <property type="match status" value="1"/>
</dbReference>
<keyword evidence="1" id="KW-0694">RNA-binding</keyword>
<organism evidence="4 5">
    <name type="scientific">Discostella pseudostelligera</name>
    <dbReference type="NCBI Taxonomy" id="259834"/>
    <lineage>
        <taxon>Eukaryota</taxon>
        <taxon>Sar</taxon>
        <taxon>Stramenopiles</taxon>
        <taxon>Ochrophyta</taxon>
        <taxon>Bacillariophyta</taxon>
        <taxon>Coscinodiscophyceae</taxon>
        <taxon>Thalassiosirophycidae</taxon>
        <taxon>Stephanodiscales</taxon>
        <taxon>Stephanodiscaceae</taxon>
        <taxon>Discostella</taxon>
    </lineage>
</organism>
<feature type="compositionally biased region" description="Basic residues" evidence="2">
    <location>
        <begin position="223"/>
        <end position="240"/>
    </location>
</feature>
<dbReference type="InterPro" id="IPR000504">
    <property type="entry name" value="RRM_dom"/>
</dbReference>
<dbReference type="PANTHER" id="PTHR23147">
    <property type="entry name" value="SERINE/ARGININE RICH SPLICING FACTOR"/>
    <property type="match status" value="1"/>
</dbReference>
<dbReference type="AlphaFoldDB" id="A0ABD3M7R9"/>
<name>A0ABD3M7R9_9STRA</name>
<evidence type="ECO:0000313" key="4">
    <source>
        <dbReference type="EMBL" id="KAL3759778.1"/>
    </source>
</evidence>
<gene>
    <name evidence="4" type="ORF">ACHAWU_007522</name>
</gene>
<feature type="compositionally biased region" description="Basic and acidic residues" evidence="2">
    <location>
        <begin position="178"/>
        <end position="192"/>
    </location>
</feature>
<dbReference type="FunFam" id="3.30.70.330:FF:001559">
    <property type="entry name" value="RNA-binding region RNP-1 domain-containing protein"/>
    <property type="match status" value="1"/>
</dbReference>
<dbReference type="SUPFAM" id="SSF54928">
    <property type="entry name" value="RNA-binding domain, RBD"/>
    <property type="match status" value="1"/>
</dbReference>
<evidence type="ECO:0000259" key="3">
    <source>
        <dbReference type="PROSITE" id="PS50102"/>
    </source>
</evidence>
<dbReference type="PROSITE" id="PS50102">
    <property type="entry name" value="RRM"/>
    <property type="match status" value="1"/>
</dbReference>
<evidence type="ECO:0000313" key="5">
    <source>
        <dbReference type="Proteomes" id="UP001530293"/>
    </source>
</evidence>
<feature type="region of interest" description="Disordered" evidence="2">
    <location>
        <begin position="132"/>
        <end position="283"/>
    </location>
</feature>
<feature type="compositionally biased region" description="Gly residues" evidence="2">
    <location>
        <begin position="136"/>
        <end position="145"/>
    </location>
</feature>
<dbReference type="InterPro" id="IPR050907">
    <property type="entry name" value="SRSF"/>
</dbReference>
<dbReference type="Gene3D" id="3.30.70.330">
    <property type="match status" value="1"/>
</dbReference>
<evidence type="ECO:0000256" key="1">
    <source>
        <dbReference type="PROSITE-ProRule" id="PRU00176"/>
    </source>
</evidence>
<feature type="domain" description="RRM" evidence="3">
    <location>
        <begin position="61"/>
        <end position="132"/>
    </location>
</feature>
<comment type="caution">
    <text evidence="4">The sequence shown here is derived from an EMBL/GenBank/DDBJ whole genome shotgun (WGS) entry which is preliminary data.</text>
</comment>
<dbReference type="SMART" id="SM00360">
    <property type="entry name" value="RRM"/>
    <property type="match status" value="1"/>
</dbReference>
<dbReference type="Proteomes" id="UP001530293">
    <property type="component" value="Unassembled WGS sequence"/>
</dbReference>
<dbReference type="GO" id="GO:0003723">
    <property type="term" value="F:RNA binding"/>
    <property type="evidence" value="ECO:0007669"/>
    <property type="project" value="UniProtKB-UniRule"/>
</dbReference>
<proteinExistence type="predicted"/>
<dbReference type="InterPro" id="IPR012677">
    <property type="entry name" value="Nucleotide-bd_a/b_plait_sf"/>
</dbReference>
<feature type="compositionally biased region" description="Basic and acidic residues" evidence="2">
    <location>
        <begin position="146"/>
        <end position="165"/>
    </location>
</feature>
<keyword evidence="5" id="KW-1185">Reference proteome</keyword>
<accession>A0ABD3M7R9</accession>
<protein>
    <recommendedName>
        <fullName evidence="3">RRM domain-containing protein</fullName>
    </recommendedName>
</protein>
<sequence>MTFYFPPVPYPHPPHSFTHQNPQKNRHIPQVSNALRAEFARGDGRVKKKEDERRKKILPNETLFVVNFHEESTKREDLQMLFEPYGELVRIDMKRNYAFVQFKTVEEAMRAKDATNGGKLDQSEITVEFVARRMGESGGGRGGGGGDRDDRRGRDGGGRRYDDRGGYGGYRGGGRGGGGRDEYRPRRDEYRPRSGGGGGGYRGDRYDDDDRRGGGGYRDDRRRRSRSRSRSPGYRRRSRSRSPGYDKDYRSSRDEYRPSSRGGRDSYDDRDRGVERVERGYGR</sequence>
<feature type="compositionally biased region" description="Gly residues" evidence="2">
    <location>
        <begin position="166"/>
        <end position="177"/>
    </location>
</feature>
<evidence type="ECO:0000256" key="2">
    <source>
        <dbReference type="SAM" id="MobiDB-lite"/>
    </source>
</evidence>
<feature type="compositionally biased region" description="Basic and acidic residues" evidence="2">
    <location>
        <begin position="244"/>
        <end position="283"/>
    </location>
</feature>